<dbReference type="CDD" id="cd01949">
    <property type="entry name" value="GGDEF"/>
    <property type="match status" value="1"/>
</dbReference>
<dbReference type="Pfam" id="PF08448">
    <property type="entry name" value="PAS_4"/>
    <property type="match status" value="1"/>
</dbReference>
<dbReference type="RefSeq" id="WP_184434218.1">
    <property type="nucleotide sequence ID" value="NZ_JACIGI010000012.1"/>
</dbReference>
<dbReference type="NCBIfam" id="TIGR00254">
    <property type="entry name" value="GGDEF"/>
    <property type="match status" value="1"/>
</dbReference>
<dbReference type="Gene3D" id="3.30.70.270">
    <property type="match status" value="1"/>
</dbReference>
<comment type="catalytic activity">
    <reaction evidence="2">
        <text>2 GTP = 3',3'-c-di-GMP + 2 diphosphate</text>
        <dbReference type="Rhea" id="RHEA:24898"/>
        <dbReference type="ChEBI" id="CHEBI:33019"/>
        <dbReference type="ChEBI" id="CHEBI:37565"/>
        <dbReference type="ChEBI" id="CHEBI:58805"/>
        <dbReference type="EC" id="2.7.7.65"/>
    </reaction>
</comment>
<evidence type="ECO:0000256" key="1">
    <source>
        <dbReference type="ARBA" id="ARBA00012528"/>
    </source>
</evidence>
<feature type="region of interest" description="Disordered" evidence="3">
    <location>
        <begin position="1"/>
        <end position="27"/>
    </location>
</feature>
<evidence type="ECO:0000256" key="2">
    <source>
        <dbReference type="ARBA" id="ARBA00034247"/>
    </source>
</evidence>
<dbReference type="CDD" id="cd00130">
    <property type="entry name" value="PAS"/>
    <property type="match status" value="1"/>
</dbReference>
<reference evidence="5 6" key="1">
    <citation type="submission" date="2020-08" db="EMBL/GenBank/DDBJ databases">
        <title>Genome sequencing of Purple Non-Sulfur Bacteria from various extreme environments.</title>
        <authorList>
            <person name="Mayer M."/>
        </authorList>
    </citation>
    <scope>NUCLEOTIDE SEQUENCE [LARGE SCALE GENOMIC DNA]</scope>
    <source>
        <strain evidence="5 6">JA135</strain>
    </source>
</reference>
<evidence type="ECO:0000259" key="4">
    <source>
        <dbReference type="PROSITE" id="PS50887"/>
    </source>
</evidence>
<dbReference type="EC" id="2.7.7.65" evidence="1"/>
<dbReference type="InterPro" id="IPR035965">
    <property type="entry name" value="PAS-like_dom_sf"/>
</dbReference>
<dbReference type="Proteomes" id="UP000555728">
    <property type="component" value="Unassembled WGS sequence"/>
</dbReference>
<dbReference type="InterPro" id="IPR043128">
    <property type="entry name" value="Rev_trsase/Diguanyl_cyclase"/>
</dbReference>
<dbReference type="Pfam" id="PF00990">
    <property type="entry name" value="GGDEF"/>
    <property type="match status" value="1"/>
</dbReference>
<dbReference type="AlphaFoldDB" id="A0A7W6S082"/>
<accession>A0A7W6S082</accession>
<dbReference type="FunFam" id="3.30.70.270:FF:000001">
    <property type="entry name" value="Diguanylate cyclase domain protein"/>
    <property type="match status" value="1"/>
</dbReference>
<dbReference type="InterPro" id="IPR000014">
    <property type="entry name" value="PAS"/>
</dbReference>
<dbReference type="PROSITE" id="PS50887">
    <property type="entry name" value="GGDEF"/>
    <property type="match status" value="1"/>
</dbReference>
<organism evidence="5 6">
    <name type="scientific">Roseospira goensis</name>
    <dbReference type="NCBI Taxonomy" id="391922"/>
    <lineage>
        <taxon>Bacteria</taxon>
        <taxon>Pseudomonadati</taxon>
        <taxon>Pseudomonadota</taxon>
        <taxon>Alphaproteobacteria</taxon>
        <taxon>Rhodospirillales</taxon>
        <taxon>Rhodospirillaceae</taxon>
        <taxon>Roseospira</taxon>
    </lineage>
</organism>
<dbReference type="PANTHER" id="PTHR45138:SF9">
    <property type="entry name" value="DIGUANYLATE CYCLASE DGCM-RELATED"/>
    <property type="match status" value="1"/>
</dbReference>
<dbReference type="Gene3D" id="3.30.450.20">
    <property type="entry name" value="PAS domain"/>
    <property type="match status" value="1"/>
</dbReference>
<evidence type="ECO:0000256" key="3">
    <source>
        <dbReference type="SAM" id="MobiDB-lite"/>
    </source>
</evidence>
<dbReference type="SUPFAM" id="SSF55073">
    <property type="entry name" value="Nucleotide cyclase"/>
    <property type="match status" value="1"/>
</dbReference>
<feature type="domain" description="GGDEF" evidence="4">
    <location>
        <begin position="455"/>
        <end position="589"/>
    </location>
</feature>
<keyword evidence="6" id="KW-1185">Reference proteome</keyword>
<name>A0A7W6S082_9PROT</name>
<dbReference type="InterPro" id="IPR050469">
    <property type="entry name" value="Diguanylate_Cyclase"/>
</dbReference>
<dbReference type="InterPro" id="IPR013656">
    <property type="entry name" value="PAS_4"/>
</dbReference>
<evidence type="ECO:0000313" key="5">
    <source>
        <dbReference type="EMBL" id="MBB4286015.1"/>
    </source>
</evidence>
<sequence length="597" mass="62250">MTLDSAHDQAPPGLGPGSGGAADPAGTEPAAGVGLDSLLAYDGPAAVVTAAGEIVAGNALAACLGAVLASGVANGLLSAVRSVLQTRVPTQRTVTADATDGASDSGGVRSLAVTLLPVQGAARVALLAQDTSLETSLRDALVESRARYKDFAELACDFAWETAADGRFVFVSPEGALGRPGRALIGTDPRALLDPIEADAAGRVFGARVPIREAEVWARDSGGRPACLLVSALPVLGPEGAWLGARGVCRDVTRQRAEDLAMRRAHTRDRVRAHVIRTFRDQLDVEVMLAAAAEALAHGVGASGCRVLRCPRVGESGCGDWRPCAMGDLIVGGAFGPEDGGPPASALPETVPDPTSPWQAVDDGHRILVMGTGHDGCLNGAVVVWRTARRGPWSEDEHLLIRDVAGQVGIANAQIARYEAIMAMSRTDPLTGVLNRRAFLEDLERRVRRLTRAGRRGALFYLDLDNFKKVNDRFGHAQGDEVLVTVADMLGQRTRPTDLVARFGGDEFAVWLEDSDAAVAERKAREFLAASAMLHSLSADPAAPLAVSIGVAVYDPGRPEDLGALTARADAAMYAAKRAGKGRFELAAPAALPGGPP</sequence>
<dbReference type="SUPFAM" id="SSF55785">
    <property type="entry name" value="PYP-like sensor domain (PAS domain)"/>
    <property type="match status" value="1"/>
</dbReference>
<proteinExistence type="predicted"/>
<dbReference type="PANTHER" id="PTHR45138">
    <property type="entry name" value="REGULATORY COMPONENTS OF SENSORY TRANSDUCTION SYSTEM"/>
    <property type="match status" value="1"/>
</dbReference>
<dbReference type="InterPro" id="IPR000160">
    <property type="entry name" value="GGDEF_dom"/>
</dbReference>
<dbReference type="GO" id="GO:0052621">
    <property type="term" value="F:diguanylate cyclase activity"/>
    <property type="evidence" value="ECO:0007669"/>
    <property type="project" value="UniProtKB-EC"/>
</dbReference>
<dbReference type="SMART" id="SM00267">
    <property type="entry name" value="GGDEF"/>
    <property type="match status" value="1"/>
</dbReference>
<dbReference type="InterPro" id="IPR029787">
    <property type="entry name" value="Nucleotide_cyclase"/>
</dbReference>
<gene>
    <name evidence="5" type="ORF">GGD88_001740</name>
</gene>
<dbReference type="EMBL" id="JACIGI010000012">
    <property type="protein sequence ID" value="MBB4286015.1"/>
    <property type="molecule type" value="Genomic_DNA"/>
</dbReference>
<comment type="caution">
    <text evidence="5">The sequence shown here is derived from an EMBL/GenBank/DDBJ whole genome shotgun (WGS) entry which is preliminary data.</text>
</comment>
<protein>
    <recommendedName>
        <fullName evidence="1">diguanylate cyclase</fullName>
        <ecNumber evidence="1">2.7.7.65</ecNumber>
    </recommendedName>
</protein>
<evidence type="ECO:0000313" key="6">
    <source>
        <dbReference type="Proteomes" id="UP000555728"/>
    </source>
</evidence>